<reference evidence="2" key="1">
    <citation type="submission" date="2020-08" db="EMBL/GenBank/DDBJ databases">
        <title>Multicomponent nature underlies the extraordinary mechanical properties of spider dragline silk.</title>
        <authorList>
            <person name="Kono N."/>
            <person name="Nakamura H."/>
            <person name="Mori M."/>
            <person name="Yoshida Y."/>
            <person name="Ohtoshi R."/>
            <person name="Malay A.D."/>
            <person name="Moran D.A.P."/>
            <person name="Tomita M."/>
            <person name="Numata K."/>
            <person name="Arakawa K."/>
        </authorList>
    </citation>
    <scope>NUCLEOTIDE SEQUENCE</scope>
</reference>
<feature type="signal peptide" evidence="1">
    <location>
        <begin position="1"/>
        <end position="23"/>
    </location>
</feature>
<protein>
    <submittedName>
        <fullName evidence="2">Uncharacterized protein</fullName>
    </submittedName>
</protein>
<proteinExistence type="predicted"/>
<evidence type="ECO:0000313" key="2">
    <source>
        <dbReference type="EMBL" id="GFS34597.1"/>
    </source>
</evidence>
<feature type="chain" id="PRO_5036461142" evidence="1">
    <location>
        <begin position="24"/>
        <end position="160"/>
    </location>
</feature>
<keyword evidence="3" id="KW-1185">Reference proteome</keyword>
<dbReference type="Proteomes" id="UP000886998">
    <property type="component" value="Unassembled WGS sequence"/>
</dbReference>
<dbReference type="AlphaFoldDB" id="A0A8X6I7T1"/>
<keyword evidence="1" id="KW-0732">Signal</keyword>
<sequence>MYGLGIKISLLFFIAFAVVKGEAENYLQHMACYRQLDSRFKECYPNATDALQRYIESGGYIDRNVEDYHKMCLKSVQAYLCVTTEVAKTCGQEAYRAYFAMGKFGDSVKGTRFSCSSIDFEKELRTGFFSLFQINPNEAYIYNEVLDYLKKKLEPEVYEG</sequence>
<gene>
    <name evidence="2" type="ORF">TNIN_289321</name>
</gene>
<evidence type="ECO:0000313" key="3">
    <source>
        <dbReference type="Proteomes" id="UP000886998"/>
    </source>
</evidence>
<dbReference type="OrthoDB" id="10591615at2759"/>
<accession>A0A8X6I7T1</accession>
<organism evidence="2 3">
    <name type="scientific">Trichonephila inaurata madagascariensis</name>
    <dbReference type="NCBI Taxonomy" id="2747483"/>
    <lineage>
        <taxon>Eukaryota</taxon>
        <taxon>Metazoa</taxon>
        <taxon>Ecdysozoa</taxon>
        <taxon>Arthropoda</taxon>
        <taxon>Chelicerata</taxon>
        <taxon>Arachnida</taxon>
        <taxon>Araneae</taxon>
        <taxon>Araneomorphae</taxon>
        <taxon>Entelegynae</taxon>
        <taxon>Araneoidea</taxon>
        <taxon>Nephilidae</taxon>
        <taxon>Trichonephila</taxon>
        <taxon>Trichonephila inaurata</taxon>
    </lineage>
</organism>
<evidence type="ECO:0000256" key="1">
    <source>
        <dbReference type="SAM" id="SignalP"/>
    </source>
</evidence>
<dbReference type="EMBL" id="BMAV01024603">
    <property type="protein sequence ID" value="GFS34597.1"/>
    <property type="molecule type" value="Genomic_DNA"/>
</dbReference>
<comment type="caution">
    <text evidence="2">The sequence shown here is derived from an EMBL/GenBank/DDBJ whole genome shotgun (WGS) entry which is preliminary data.</text>
</comment>
<name>A0A8X6I7T1_9ARAC</name>